<evidence type="ECO:0000256" key="9">
    <source>
        <dbReference type="RuleBase" id="RU003945"/>
    </source>
</evidence>
<dbReference type="GO" id="GO:0051205">
    <property type="term" value="P:protein insertion into membrane"/>
    <property type="evidence" value="ECO:0007669"/>
    <property type="project" value="TreeGrafter"/>
</dbReference>
<feature type="transmembrane region" description="Helical" evidence="10">
    <location>
        <begin position="30"/>
        <end position="49"/>
    </location>
</feature>
<evidence type="ECO:0000256" key="7">
    <source>
        <dbReference type="ARBA" id="ARBA00023136"/>
    </source>
</evidence>
<dbReference type="PANTHER" id="PTHR12428:SF65">
    <property type="entry name" value="CYTOCHROME C OXIDASE ASSEMBLY PROTEIN COX18, MITOCHONDRIAL"/>
    <property type="match status" value="1"/>
</dbReference>
<keyword evidence="8" id="KW-0143">Chaperone</keyword>
<dbReference type="NCBIfam" id="TIGR03592">
    <property type="entry name" value="yidC_oxa1_cterm"/>
    <property type="match status" value="1"/>
</dbReference>
<dbReference type="AlphaFoldDB" id="A0A2H0U851"/>
<dbReference type="GO" id="GO:0015031">
    <property type="term" value="P:protein transport"/>
    <property type="evidence" value="ECO:0007669"/>
    <property type="project" value="UniProtKB-KW"/>
</dbReference>
<sequence length="248" mass="27928">MIKSVFNTVVYEPLYNGLVFLVDVLPGHDVGFAIIVLTLFIKFALFPISRQAVRTQIAMREVAPEIEAIKEKYKDKQEEQARAIFALYREKNIRPFSSFFLILLQLPILFGLYWVFWRGGLPVVDPELLYAFVRIPEAVDMHFLGVIDMSGRSALLAALAGASQLVYARLSMGPRKPPPKDGAKRSFGDDMARSFDIQMRYVLPVVIAVISYTLSAAVPLYWATSNIFMIAQELLMGRRFSAAAQPKS</sequence>
<comment type="caution">
    <text evidence="12">The sequence shown here is derived from an EMBL/GenBank/DDBJ whole genome shotgun (WGS) entry which is preliminary data.</text>
</comment>
<protein>
    <recommendedName>
        <fullName evidence="11">Membrane insertase YidC/Oxa/ALB C-terminal domain-containing protein</fullName>
    </recommendedName>
</protein>
<feature type="transmembrane region" description="Helical" evidence="10">
    <location>
        <begin position="201"/>
        <end position="222"/>
    </location>
</feature>
<dbReference type="InterPro" id="IPR028055">
    <property type="entry name" value="YidC/Oxa/ALB_C"/>
</dbReference>
<proteinExistence type="inferred from homology"/>
<keyword evidence="7 10" id="KW-0472">Membrane</keyword>
<dbReference type="GO" id="GO:0005886">
    <property type="term" value="C:plasma membrane"/>
    <property type="evidence" value="ECO:0007669"/>
    <property type="project" value="UniProtKB-SubCell"/>
</dbReference>
<reference evidence="13" key="1">
    <citation type="submission" date="2017-09" db="EMBL/GenBank/DDBJ databases">
        <title>Depth-based differentiation of microbial function through sediment-hosted aquifers and enrichment of novel symbionts in the deep terrestrial subsurface.</title>
        <authorList>
            <person name="Probst A.J."/>
            <person name="Ladd B."/>
            <person name="Jarett J.K."/>
            <person name="Geller-Mcgrath D.E."/>
            <person name="Sieber C.M.K."/>
            <person name="Emerson J.B."/>
            <person name="Anantharaman K."/>
            <person name="Thomas B.C."/>
            <person name="Malmstrom R."/>
            <person name="Stieglmeier M."/>
            <person name="Klingl A."/>
            <person name="Woyke T."/>
            <person name="Ryan C.M."/>
            <person name="Banfield J.F."/>
        </authorList>
    </citation>
    <scope>NUCLEOTIDE SEQUENCE [LARGE SCALE GENOMIC DNA]</scope>
</reference>
<dbReference type="InterPro" id="IPR047196">
    <property type="entry name" value="YidC_ALB_C"/>
</dbReference>
<feature type="transmembrane region" description="Helical" evidence="10">
    <location>
        <begin position="153"/>
        <end position="170"/>
    </location>
</feature>
<keyword evidence="5" id="KW-0653">Protein transport</keyword>
<comment type="similarity">
    <text evidence="9">Belongs to the OXA1/ALB3/YidC family.</text>
</comment>
<evidence type="ECO:0000256" key="6">
    <source>
        <dbReference type="ARBA" id="ARBA00022989"/>
    </source>
</evidence>
<accession>A0A2H0U851</accession>
<dbReference type="GO" id="GO:0032977">
    <property type="term" value="F:membrane insertase activity"/>
    <property type="evidence" value="ECO:0007669"/>
    <property type="project" value="InterPro"/>
</dbReference>
<evidence type="ECO:0000256" key="3">
    <source>
        <dbReference type="ARBA" id="ARBA00022475"/>
    </source>
</evidence>
<evidence type="ECO:0000256" key="5">
    <source>
        <dbReference type="ARBA" id="ARBA00022927"/>
    </source>
</evidence>
<keyword evidence="2" id="KW-0813">Transport</keyword>
<evidence type="ECO:0000256" key="10">
    <source>
        <dbReference type="SAM" id="Phobius"/>
    </source>
</evidence>
<dbReference type="PANTHER" id="PTHR12428">
    <property type="entry name" value="OXA1"/>
    <property type="match status" value="1"/>
</dbReference>
<dbReference type="Pfam" id="PF02096">
    <property type="entry name" value="60KD_IMP"/>
    <property type="match status" value="1"/>
</dbReference>
<name>A0A2H0U851_9BACT</name>
<evidence type="ECO:0000259" key="11">
    <source>
        <dbReference type="Pfam" id="PF02096"/>
    </source>
</evidence>
<dbReference type="CDD" id="cd20070">
    <property type="entry name" value="5TM_YidC_Alb3"/>
    <property type="match status" value="1"/>
</dbReference>
<gene>
    <name evidence="12" type="ORF">COU20_01885</name>
</gene>
<evidence type="ECO:0000256" key="2">
    <source>
        <dbReference type="ARBA" id="ARBA00022448"/>
    </source>
</evidence>
<evidence type="ECO:0000256" key="4">
    <source>
        <dbReference type="ARBA" id="ARBA00022692"/>
    </source>
</evidence>
<evidence type="ECO:0000313" key="12">
    <source>
        <dbReference type="EMBL" id="PIR82530.1"/>
    </source>
</evidence>
<dbReference type="Proteomes" id="UP000231379">
    <property type="component" value="Unassembled WGS sequence"/>
</dbReference>
<dbReference type="EMBL" id="PFBM01000012">
    <property type="protein sequence ID" value="PIR82530.1"/>
    <property type="molecule type" value="Genomic_DNA"/>
</dbReference>
<feature type="transmembrane region" description="Helical" evidence="10">
    <location>
        <begin position="96"/>
        <end position="116"/>
    </location>
</feature>
<dbReference type="InterPro" id="IPR001708">
    <property type="entry name" value="YidC/ALB3/OXA1/COX18"/>
</dbReference>
<evidence type="ECO:0000256" key="8">
    <source>
        <dbReference type="ARBA" id="ARBA00023186"/>
    </source>
</evidence>
<organism evidence="12 13">
    <name type="scientific">Candidatus Kaiserbacteria bacterium CG10_big_fil_rev_8_21_14_0_10_59_10</name>
    <dbReference type="NCBI Taxonomy" id="1974612"/>
    <lineage>
        <taxon>Bacteria</taxon>
        <taxon>Candidatus Kaiseribacteriota</taxon>
    </lineage>
</organism>
<feature type="domain" description="Membrane insertase YidC/Oxa/ALB C-terminal" evidence="11">
    <location>
        <begin position="31"/>
        <end position="236"/>
    </location>
</feature>
<keyword evidence="6 10" id="KW-1133">Transmembrane helix</keyword>
<keyword evidence="3" id="KW-1003">Cell membrane</keyword>
<evidence type="ECO:0000256" key="1">
    <source>
        <dbReference type="ARBA" id="ARBA00004651"/>
    </source>
</evidence>
<keyword evidence="4 9" id="KW-0812">Transmembrane</keyword>
<evidence type="ECO:0000313" key="13">
    <source>
        <dbReference type="Proteomes" id="UP000231379"/>
    </source>
</evidence>
<comment type="subcellular location">
    <subcellularLocation>
        <location evidence="1">Cell membrane</location>
        <topology evidence="1">Multi-pass membrane protein</topology>
    </subcellularLocation>
    <subcellularLocation>
        <location evidence="9">Membrane</location>
        <topology evidence="9">Multi-pass membrane protein</topology>
    </subcellularLocation>
</comment>